<keyword evidence="3" id="KW-1185">Reference proteome</keyword>
<feature type="transmembrane region" description="Helical" evidence="1">
    <location>
        <begin position="12"/>
        <end position="32"/>
    </location>
</feature>
<protein>
    <submittedName>
        <fullName evidence="2">Uncharacterized protein</fullName>
    </submittedName>
</protein>
<proteinExistence type="predicted"/>
<dbReference type="EMBL" id="AWTP01000107">
    <property type="protein sequence ID" value="KGH12159.1"/>
    <property type="molecule type" value="Genomic_DNA"/>
</dbReference>
<sequence length="36" mass="4083">MTVLDFIFQSVWHFLGSIVLIVVLGEAIAYVVKAFR</sequence>
<accession>A0A0E3CGK6</accession>
<comment type="caution">
    <text evidence="2">The sequence shown here is derived from an EMBL/GenBank/DDBJ whole genome shotgun (WGS) entry which is preliminary data.</text>
</comment>
<evidence type="ECO:0000256" key="1">
    <source>
        <dbReference type="SAM" id="Phobius"/>
    </source>
</evidence>
<reference evidence="2 3" key="1">
    <citation type="submission" date="2013-09" db="EMBL/GenBank/DDBJ databases">
        <title>High correlation between genotypes and phenotypes of environmental bacteria Comamonas testosteroni strains.</title>
        <authorList>
            <person name="Liu L."/>
            <person name="Zhu W."/>
            <person name="Xia X."/>
            <person name="Xu B."/>
            <person name="Luo M."/>
            <person name="Wang G."/>
        </authorList>
    </citation>
    <scope>NUCLEOTIDE SEQUENCE [LARGE SCALE GENOMIC DNA]</scope>
    <source>
        <strain evidence="2 3">DF2</strain>
    </source>
</reference>
<keyword evidence="1" id="KW-0812">Transmembrane</keyword>
<dbReference type="Proteomes" id="UP000029549">
    <property type="component" value="Unassembled WGS sequence"/>
</dbReference>
<evidence type="ECO:0000313" key="3">
    <source>
        <dbReference type="Proteomes" id="UP000029549"/>
    </source>
</evidence>
<keyword evidence="1" id="KW-0472">Membrane</keyword>
<dbReference type="AlphaFoldDB" id="A0A0E3CGK6"/>
<keyword evidence="1" id="KW-1133">Transmembrane helix</keyword>
<evidence type="ECO:0000313" key="2">
    <source>
        <dbReference type="EMBL" id="KGH12159.1"/>
    </source>
</evidence>
<gene>
    <name evidence="2" type="ORF">P608_11355</name>
</gene>
<name>A0A0E3CGK6_9BURK</name>
<organism evidence="2 3">
    <name type="scientific">Comamonas thiooxydans</name>
    <dbReference type="NCBI Taxonomy" id="363952"/>
    <lineage>
        <taxon>Bacteria</taxon>
        <taxon>Pseudomonadati</taxon>
        <taxon>Pseudomonadota</taxon>
        <taxon>Betaproteobacteria</taxon>
        <taxon>Burkholderiales</taxon>
        <taxon>Comamonadaceae</taxon>
        <taxon>Comamonas</taxon>
    </lineage>
</organism>